<evidence type="ECO:0000256" key="4">
    <source>
        <dbReference type="ARBA" id="ARBA00022989"/>
    </source>
</evidence>
<sequence length="325" mass="36978">MASFMTRHFKWYGTICKSSGLMISRSSETSESDRRICFWNKLYLIYSVGCLSVCAIVEIGFFYQLCLAVFAHDVPFTTTVHVLLYVVVNAKVALNATLATVKVRSMHRFFSESSKYEESVQFVAPRNHRRMTPTCCLIRFLLLSAFVANVCTCSYLSLEFVDRLGRGPALGAMLKLTCMAGNFLYYVFDAASFLVLRPCCEVIRLYIEHQHGVLRSIVRRKECDVIGSERRARLVEDVRFNLCTISDIKRRLNDIWQYAIVTSGGVLLFSFCIGVYLIFVEELWTLENFLAFLNTVSATLDFLDIVILSDAMVTEVSTLFPVDTV</sequence>
<evidence type="ECO:0000256" key="2">
    <source>
        <dbReference type="ARBA" id="ARBA00022475"/>
    </source>
</evidence>
<evidence type="ECO:0000313" key="7">
    <source>
        <dbReference type="EMBL" id="KAH7984835.1"/>
    </source>
</evidence>
<comment type="subcellular location">
    <subcellularLocation>
        <location evidence="1">Cell membrane</location>
        <topology evidence="1">Multi-pass membrane protein</topology>
    </subcellularLocation>
</comment>
<evidence type="ECO:0000256" key="5">
    <source>
        <dbReference type="ARBA" id="ARBA00023136"/>
    </source>
</evidence>
<keyword evidence="5 6" id="KW-0472">Membrane</keyword>
<gene>
    <name evidence="7" type="ORF">HPB51_026912</name>
</gene>
<reference evidence="7" key="1">
    <citation type="journal article" date="2020" name="Cell">
        <title>Large-Scale Comparative Analyses of Tick Genomes Elucidate Their Genetic Diversity and Vector Capacities.</title>
        <authorList>
            <consortium name="Tick Genome and Microbiome Consortium (TIGMIC)"/>
            <person name="Jia N."/>
            <person name="Wang J."/>
            <person name="Shi W."/>
            <person name="Du L."/>
            <person name="Sun Y."/>
            <person name="Zhan W."/>
            <person name="Jiang J.F."/>
            <person name="Wang Q."/>
            <person name="Zhang B."/>
            <person name="Ji P."/>
            <person name="Bell-Sakyi L."/>
            <person name="Cui X.M."/>
            <person name="Yuan T.T."/>
            <person name="Jiang B.G."/>
            <person name="Yang W.F."/>
            <person name="Lam T.T."/>
            <person name="Chang Q.C."/>
            <person name="Ding S.J."/>
            <person name="Wang X.J."/>
            <person name="Zhu J.G."/>
            <person name="Ruan X.D."/>
            <person name="Zhao L."/>
            <person name="Wei J.T."/>
            <person name="Ye R.Z."/>
            <person name="Que T.C."/>
            <person name="Du C.H."/>
            <person name="Zhou Y.H."/>
            <person name="Cheng J.X."/>
            <person name="Dai P.F."/>
            <person name="Guo W.B."/>
            <person name="Han X.H."/>
            <person name="Huang E.J."/>
            <person name="Li L.F."/>
            <person name="Wei W."/>
            <person name="Gao Y.C."/>
            <person name="Liu J.Z."/>
            <person name="Shao H.Z."/>
            <person name="Wang X."/>
            <person name="Wang C.C."/>
            <person name="Yang T.C."/>
            <person name="Huo Q.B."/>
            <person name="Li W."/>
            <person name="Chen H.Y."/>
            <person name="Chen S.E."/>
            <person name="Zhou L.G."/>
            <person name="Ni X.B."/>
            <person name="Tian J.H."/>
            <person name="Sheng Y."/>
            <person name="Liu T."/>
            <person name="Pan Y.S."/>
            <person name="Xia L.Y."/>
            <person name="Li J."/>
            <person name="Zhao F."/>
            <person name="Cao W.C."/>
        </authorList>
    </citation>
    <scope>NUCLEOTIDE SEQUENCE</scope>
    <source>
        <strain evidence="7">Rmic-2018</strain>
    </source>
</reference>
<protein>
    <submittedName>
        <fullName evidence="7">Uncharacterized protein</fullName>
    </submittedName>
</protein>
<dbReference type="Pfam" id="PF08395">
    <property type="entry name" value="7tm_7"/>
    <property type="match status" value="1"/>
</dbReference>
<dbReference type="AlphaFoldDB" id="A0A9J6D1X9"/>
<dbReference type="GO" id="GO:0005886">
    <property type="term" value="C:plasma membrane"/>
    <property type="evidence" value="ECO:0007669"/>
    <property type="project" value="UniProtKB-SubCell"/>
</dbReference>
<keyword evidence="4 6" id="KW-1133">Transmembrane helix</keyword>
<accession>A0A9J6D1X9</accession>
<feature type="transmembrane region" description="Helical" evidence="6">
    <location>
        <begin position="82"/>
        <end position="101"/>
    </location>
</feature>
<dbReference type="InterPro" id="IPR013604">
    <property type="entry name" value="7TM_chemorcpt"/>
</dbReference>
<dbReference type="GO" id="GO:0050909">
    <property type="term" value="P:sensory perception of taste"/>
    <property type="evidence" value="ECO:0007669"/>
    <property type="project" value="InterPro"/>
</dbReference>
<evidence type="ECO:0000256" key="1">
    <source>
        <dbReference type="ARBA" id="ARBA00004651"/>
    </source>
</evidence>
<organism evidence="7 8">
    <name type="scientific">Rhipicephalus microplus</name>
    <name type="common">Cattle tick</name>
    <name type="synonym">Boophilus microplus</name>
    <dbReference type="NCBI Taxonomy" id="6941"/>
    <lineage>
        <taxon>Eukaryota</taxon>
        <taxon>Metazoa</taxon>
        <taxon>Ecdysozoa</taxon>
        <taxon>Arthropoda</taxon>
        <taxon>Chelicerata</taxon>
        <taxon>Arachnida</taxon>
        <taxon>Acari</taxon>
        <taxon>Parasitiformes</taxon>
        <taxon>Ixodida</taxon>
        <taxon>Ixodoidea</taxon>
        <taxon>Ixodidae</taxon>
        <taxon>Rhipicephalinae</taxon>
        <taxon>Rhipicephalus</taxon>
        <taxon>Boophilus</taxon>
    </lineage>
</organism>
<feature type="transmembrane region" description="Helical" evidence="6">
    <location>
        <begin position="255"/>
        <end position="279"/>
    </location>
</feature>
<name>A0A9J6D1X9_RHIMP</name>
<proteinExistence type="predicted"/>
<dbReference type="Proteomes" id="UP000821866">
    <property type="component" value="Unassembled WGS sequence"/>
</dbReference>
<feature type="transmembrane region" description="Helical" evidence="6">
    <location>
        <begin position="136"/>
        <end position="157"/>
    </location>
</feature>
<feature type="transmembrane region" description="Helical" evidence="6">
    <location>
        <begin position="169"/>
        <end position="188"/>
    </location>
</feature>
<evidence type="ECO:0000256" key="3">
    <source>
        <dbReference type="ARBA" id="ARBA00022692"/>
    </source>
</evidence>
<dbReference type="EMBL" id="JABSTU010002174">
    <property type="protein sequence ID" value="KAH7984835.1"/>
    <property type="molecule type" value="Genomic_DNA"/>
</dbReference>
<keyword evidence="8" id="KW-1185">Reference proteome</keyword>
<reference evidence="7" key="2">
    <citation type="submission" date="2021-09" db="EMBL/GenBank/DDBJ databases">
        <authorList>
            <person name="Jia N."/>
            <person name="Wang J."/>
            <person name="Shi W."/>
            <person name="Du L."/>
            <person name="Sun Y."/>
            <person name="Zhan W."/>
            <person name="Jiang J."/>
            <person name="Wang Q."/>
            <person name="Zhang B."/>
            <person name="Ji P."/>
            <person name="Sakyi L.B."/>
            <person name="Cui X."/>
            <person name="Yuan T."/>
            <person name="Jiang B."/>
            <person name="Yang W."/>
            <person name="Lam T.T.-Y."/>
            <person name="Chang Q."/>
            <person name="Ding S."/>
            <person name="Wang X."/>
            <person name="Zhu J."/>
            <person name="Ruan X."/>
            <person name="Zhao L."/>
            <person name="Wei J."/>
            <person name="Que T."/>
            <person name="Du C."/>
            <person name="Cheng J."/>
            <person name="Dai P."/>
            <person name="Han X."/>
            <person name="Huang E."/>
            <person name="Gao Y."/>
            <person name="Liu J."/>
            <person name="Shao H."/>
            <person name="Ye R."/>
            <person name="Li L."/>
            <person name="Wei W."/>
            <person name="Wang X."/>
            <person name="Wang C."/>
            <person name="Huo Q."/>
            <person name="Li W."/>
            <person name="Guo W."/>
            <person name="Chen H."/>
            <person name="Chen S."/>
            <person name="Zhou L."/>
            <person name="Zhou L."/>
            <person name="Ni X."/>
            <person name="Tian J."/>
            <person name="Zhou Y."/>
            <person name="Sheng Y."/>
            <person name="Liu T."/>
            <person name="Pan Y."/>
            <person name="Xia L."/>
            <person name="Li J."/>
            <person name="Zhao F."/>
            <person name="Cao W."/>
        </authorList>
    </citation>
    <scope>NUCLEOTIDE SEQUENCE</scope>
    <source>
        <strain evidence="7">Rmic-2018</strain>
        <tissue evidence="7">Larvae</tissue>
    </source>
</reference>
<keyword evidence="2" id="KW-1003">Cell membrane</keyword>
<keyword evidence="3 6" id="KW-0812">Transmembrane</keyword>
<evidence type="ECO:0000313" key="8">
    <source>
        <dbReference type="Proteomes" id="UP000821866"/>
    </source>
</evidence>
<feature type="transmembrane region" description="Helical" evidence="6">
    <location>
        <begin position="43"/>
        <end position="70"/>
    </location>
</feature>
<comment type="caution">
    <text evidence="7">The sequence shown here is derived from an EMBL/GenBank/DDBJ whole genome shotgun (WGS) entry which is preliminary data.</text>
</comment>
<evidence type="ECO:0000256" key="6">
    <source>
        <dbReference type="SAM" id="Phobius"/>
    </source>
</evidence>